<dbReference type="Gene3D" id="3.20.20.450">
    <property type="entry name" value="EAL domain"/>
    <property type="match status" value="1"/>
</dbReference>
<dbReference type="GO" id="GO:0007165">
    <property type="term" value="P:signal transduction"/>
    <property type="evidence" value="ECO:0007669"/>
    <property type="project" value="InterPro"/>
</dbReference>
<dbReference type="EMBL" id="CP032096">
    <property type="protein sequence ID" value="QBZ83110.1"/>
    <property type="molecule type" value="Genomic_DNA"/>
</dbReference>
<dbReference type="PROSITE" id="PS50883">
    <property type="entry name" value="EAL"/>
    <property type="match status" value="1"/>
</dbReference>
<evidence type="ECO:0000259" key="4">
    <source>
        <dbReference type="PROSITE" id="PS50887"/>
    </source>
</evidence>
<keyword evidence="6" id="KW-1185">Reference proteome</keyword>
<evidence type="ECO:0000259" key="3">
    <source>
        <dbReference type="PROSITE" id="PS50885"/>
    </source>
</evidence>
<dbReference type="InterPro" id="IPR003660">
    <property type="entry name" value="HAMP_dom"/>
</dbReference>
<feature type="domain" description="HAMP" evidence="3">
    <location>
        <begin position="209"/>
        <end position="255"/>
    </location>
</feature>
<sequence length="685" mass="77771">MNSLSKLPIALSFFIVTLMTGLVVGLFSFGLSYLEQKEVLKETRLQEIQQRLVELQGTINDFNRRENHRAITREVSRLTSNKNLRLILIVGADGFIYHASRPALRNTSLSPQSTVLKTLENLDSTRPGKVWLTPNDSTVVGVFPLESLSLNKPEKVLDSAYLYAEFDLSGDIELLRYRHQQELFYTWGVLFIILSLGFSVLYFGFKQKIRQILTGTKKLTHGQYDYRINLKEKNEFGLIAKSIDRMAASLESKTKQLTVLAEQDSLTGLTNRYKFYRLLEKRIHAYPNKMFALLFIDLDRFKIINDTLGHQTGDEHLKVIGRRLLENTASKDIVSRFGGDEFVLCLESVSSKTEIQTKTESLLKALSKQVEVNGQNLFTSASVGISLFPQDGRTIHELIKAADIAMYQVKSQDAVAMSFYQESFDHNTLNYLSFRTYIKQSIEAGEVYPLFQPQVDVRTQQIVGFEALARMKDETGNWISPAQFIPVIEENGWMVDFSNVMYQNAMSEFQRWVLEQKPAPLPSLSLNLSIMQINHMDFLKNLDRLLTQFKAISSCLELEITEGIFIGNIESKLPILEAIKARGIQIAIDDFGTGYSSLSYLKKLPLDRLKIDQSFVRDIDVDLNDNAIIETIIAMASKLQLEVVSEGVETEQQLTFLQAQDCHIIQGYLTGRPGPLPHSKHSKVA</sequence>
<dbReference type="InterPro" id="IPR043128">
    <property type="entry name" value="Rev_trsase/Diguanyl_cyclase"/>
</dbReference>
<dbReference type="SMART" id="SM00052">
    <property type="entry name" value="EAL"/>
    <property type="match status" value="1"/>
</dbReference>
<dbReference type="PANTHER" id="PTHR33121">
    <property type="entry name" value="CYCLIC DI-GMP PHOSPHODIESTERASE PDEF"/>
    <property type="match status" value="1"/>
</dbReference>
<dbReference type="CDD" id="cd06225">
    <property type="entry name" value="HAMP"/>
    <property type="match status" value="1"/>
</dbReference>
<keyword evidence="1" id="KW-1133">Transmembrane helix</keyword>
<proteinExistence type="predicted"/>
<dbReference type="PROSITE" id="PS50885">
    <property type="entry name" value="HAMP"/>
    <property type="match status" value="1"/>
</dbReference>
<feature type="domain" description="GGDEF" evidence="4">
    <location>
        <begin position="289"/>
        <end position="422"/>
    </location>
</feature>
<dbReference type="GO" id="GO:0071111">
    <property type="term" value="F:cyclic-guanylate-specific phosphodiesterase activity"/>
    <property type="evidence" value="ECO:0007669"/>
    <property type="project" value="InterPro"/>
</dbReference>
<dbReference type="Proteomes" id="UP000296201">
    <property type="component" value="Chromosome"/>
</dbReference>
<reference evidence="5 6" key="1">
    <citation type="submission" date="2018-08" db="EMBL/GenBank/DDBJ databases">
        <title>Horizontal acquisition of hydrogen conversion ability and other habitat adaptations in Hydrogenovibrio crunogenus strains.</title>
        <authorList>
            <person name="Gonnella G."/>
            <person name="Adam N."/>
            <person name="Perner M."/>
        </authorList>
    </citation>
    <scope>NUCLEOTIDE SEQUENCE [LARGE SCALE GENOMIC DNA]</scope>
    <source>
        <strain evidence="5 6">SP-41</strain>
    </source>
</reference>
<dbReference type="NCBIfam" id="TIGR00254">
    <property type="entry name" value="GGDEF"/>
    <property type="match status" value="1"/>
</dbReference>
<dbReference type="PROSITE" id="PS50887">
    <property type="entry name" value="GGDEF"/>
    <property type="match status" value="1"/>
</dbReference>
<accession>A0A4P7NZ59</accession>
<name>A0A4P7NZ59_9GAMM</name>
<evidence type="ECO:0000259" key="2">
    <source>
        <dbReference type="PROSITE" id="PS50883"/>
    </source>
</evidence>
<dbReference type="Pfam" id="PF00563">
    <property type="entry name" value="EAL"/>
    <property type="match status" value="1"/>
</dbReference>
<dbReference type="SMART" id="SM00304">
    <property type="entry name" value="HAMP"/>
    <property type="match status" value="1"/>
</dbReference>
<dbReference type="InterPro" id="IPR001633">
    <property type="entry name" value="EAL_dom"/>
</dbReference>
<feature type="transmembrane region" description="Helical" evidence="1">
    <location>
        <begin position="12"/>
        <end position="34"/>
    </location>
</feature>
<dbReference type="Pfam" id="PF00990">
    <property type="entry name" value="GGDEF"/>
    <property type="match status" value="1"/>
</dbReference>
<dbReference type="GO" id="GO:0016020">
    <property type="term" value="C:membrane"/>
    <property type="evidence" value="ECO:0007669"/>
    <property type="project" value="InterPro"/>
</dbReference>
<dbReference type="CDD" id="cd01948">
    <property type="entry name" value="EAL"/>
    <property type="match status" value="1"/>
</dbReference>
<keyword evidence="1" id="KW-0472">Membrane</keyword>
<dbReference type="SUPFAM" id="SSF55073">
    <property type="entry name" value="Nucleotide cyclase"/>
    <property type="match status" value="1"/>
</dbReference>
<protein>
    <submittedName>
        <fullName evidence="5">Putative signaling protein</fullName>
    </submittedName>
</protein>
<dbReference type="Gene3D" id="3.30.70.270">
    <property type="match status" value="1"/>
</dbReference>
<evidence type="ECO:0000313" key="5">
    <source>
        <dbReference type="EMBL" id="QBZ83110.1"/>
    </source>
</evidence>
<dbReference type="Gene3D" id="6.10.340.10">
    <property type="match status" value="1"/>
</dbReference>
<organism evidence="5 6">
    <name type="scientific">Hydrogenovibrio crunogenus</name>
    <dbReference type="NCBI Taxonomy" id="39765"/>
    <lineage>
        <taxon>Bacteria</taxon>
        <taxon>Pseudomonadati</taxon>
        <taxon>Pseudomonadota</taxon>
        <taxon>Gammaproteobacteria</taxon>
        <taxon>Thiotrichales</taxon>
        <taxon>Piscirickettsiaceae</taxon>
        <taxon>Hydrogenovibrio</taxon>
    </lineage>
</organism>
<dbReference type="Pfam" id="PF00672">
    <property type="entry name" value="HAMP"/>
    <property type="match status" value="1"/>
</dbReference>
<dbReference type="CDD" id="cd01949">
    <property type="entry name" value="GGDEF"/>
    <property type="match status" value="1"/>
</dbReference>
<feature type="transmembrane region" description="Helical" evidence="1">
    <location>
        <begin position="184"/>
        <end position="205"/>
    </location>
</feature>
<dbReference type="RefSeq" id="WP_223260952.1">
    <property type="nucleotide sequence ID" value="NZ_CP032096.1"/>
</dbReference>
<dbReference type="SUPFAM" id="SSF158472">
    <property type="entry name" value="HAMP domain-like"/>
    <property type="match status" value="1"/>
</dbReference>
<dbReference type="SMART" id="SM00267">
    <property type="entry name" value="GGDEF"/>
    <property type="match status" value="1"/>
</dbReference>
<keyword evidence="1" id="KW-0812">Transmembrane</keyword>
<gene>
    <name evidence="5" type="ORF">GHNINEIG_01151</name>
</gene>
<dbReference type="SUPFAM" id="SSF141868">
    <property type="entry name" value="EAL domain-like"/>
    <property type="match status" value="1"/>
</dbReference>
<dbReference type="InterPro" id="IPR029787">
    <property type="entry name" value="Nucleotide_cyclase"/>
</dbReference>
<dbReference type="InterPro" id="IPR000160">
    <property type="entry name" value="GGDEF_dom"/>
</dbReference>
<feature type="domain" description="EAL" evidence="2">
    <location>
        <begin position="431"/>
        <end position="685"/>
    </location>
</feature>
<dbReference type="PANTHER" id="PTHR33121:SF70">
    <property type="entry name" value="SIGNALING PROTEIN YKOW"/>
    <property type="match status" value="1"/>
</dbReference>
<dbReference type="InterPro" id="IPR050706">
    <property type="entry name" value="Cyclic-di-GMP_PDE-like"/>
</dbReference>
<dbReference type="InterPro" id="IPR035919">
    <property type="entry name" value="EAL_sf"/>
</dbReference>
<evidence type="ECO:0000313" key="6">
    <source>
        <dbReference type="Proteomes" id="UP000296201"/>
    </source>
</evidence>
<dbReference type="AlphaFoldDB" id="A0A4P7NZ59"/>
<evidence type="ECO:0000256" key="1">
    <source>
        <dbReference type="SAM" id="Phobius"/>
    </source>
</evidence>